<dbReference type="RefSeq" id="WP_082617850.1">
    <property type="nucleotide sequence ID" value="NZ_JQAT01000001.1"/>
</dbReference>
<dbReference type="GO" id="GO:0005886">
    <property type="term" value="C:plasma membrane"/>
    <property type="evidence" value="ECO:0007669"/>
    <property type="project" value="UniProtKB-SubCell"/>
</dbReference>
<evidence type="ECO:0000256" key="4">
    <source>
        <dbReference type="ARBA" id="ARBA00023136"/>
    </source>
</evidence>
<feature type="site" description="Important for catalytic activity" evidence="7">
    <location>
        <position position="267"/>
    </location>
</feature>
<dbReference type="Proteomes" id="UP000051751">
    <property type="component" value="Unassembled WGS sequence"/>
</dbReference>
<comment type="similarity">
    <text evidence="7">Belongs to the transglycosylase MltG family.</text>
</comment>
<keyword evidence="3 7" id="KW-1133">Transmembrane helix</keyword>
<feature type="region of interest" description="Disordered" evidence="8">
    <location>
        <begin position="1"/>
        <end position="21"/>
    </location>
</feature>
<proteinExistence type="inferred from homology"/>
<dbReference type="GO" id="GO:0009252">
    <property type="term" value="P:peptidoglycan biosynthetic process"/>
    <property type="evidence" value="ECO:0007669"/>
    <property type="project" value="UniProtKB-UniRule"/>
</dbReference>
<dbReference type="CDD" id="cd08010">
    <property type="entry name" value="MltG_like"/>
    <property type="match status" value="1"/>
</dbReference>
<evidence type="ECO:0000313" key="10">
    <source>
        <dbReference type="EMBL" id="KRN33756.1"/>
    </source>
</evidence>
<dbReference type="InterPro" id="IPR003770">
    <property type="entry name" value="MLTG-like"/>
</dbReference>
<keyword evidence="4 7" id="KW-0472">Membrane</keyword>
<gene>
    <name evidence="7" type="primary">mltG</name>
    <name evidence="9" type="ORF">IV38_GL000603</name>
    <name evidence="10" type="ORF">IV40_GL000065</name>
</gene>
<keyword evidence="6 7" id="KW-0961">Cell wall biogenesis/degradation</keyword>
<organism evidence="9 12">
    <name type="scientific">Lactobacillus selangorensis</name>
    <dbReference type="NCBI Taxonomy" id="81857"/>
    <lineage>
        <taxon>Bacteria</taxon>
        <taxon>Bacillati</taxon>
        <taxon>Bacillota</taxon>
        <taxon>Bacilli</taxon>
        <taxon>Lactobacillales</taxon>
        <taxon>Lactobacillaceae</taxon>
        <taxon>Lactobacillus</taxon>
    </lineage>
</organism>
<comment type="caution">
    <text evidence="9">The sequence shown here is derived from an EMBL/GenBank/DDBJ whole genome shotgun (WGS) entry which is preliminary data.</text>
</comment>
<feature type="transmembrane region" description="Helical" evidence="7">
    <location>
        <begin position="30"/>
        <end position="53"/>
    </location>
</feature>
<keyword evidence="11" id="KW-1185">Reference proteome</keyword>
<dbReference type="HAMAP" id="MF_02065">
    <property type="entry name" value="MltG"/>
    <property type="match status" value="1"/>
</dbReference>
<dbReference type="STRING" id="81857.IV38_GL000603"/>
<evidence type="ECO:0000313" key="12">
    <source>
        <dbReference type="Proteomes" id="UP000051751"/>
    </source>
</evidence>
<dbReference type="NCBIfam" id="TIGR00247">
    <property type="entry name" value="endolytic transglycosylase MltG"/>
    <property type="match status" value="1"/>
</dbReference>
<dbReference type="AlphaFoldDB" id="A0A0R2FMA6"/>
<evidence type="ECO:0000313" key="11">
    <source>
        <dbReference type="Proteomes" id="UP000051645"/>
    </source>
</evidence>
<keyword evidence="1 7" id="KW-1003">Cell membrane</keyword>
<evidence type="ECO:0000313" key="9">
    <source>
        <dbReference type="EMBL" id="KRN29715.1"/>
    </source>
</evidence>
<evidence type="ECO:0000256" key="7">
    <source>
        <dbReference type="HAMAP-Rule" id="MF_02065"/>
    </source>
</evidence>
<evidence type="ECO:0000256" key="6">
    <source>
        <dbReference type="ARBA" id="ARBA00023316"/>
    </source>
</evidence>
<evidence type="ECO:0000256" key="1">
    <source>
        <dbReference type="ARBA" id="ARBA00022475"/>
    </source>
</evidence>
<evidence type="ECO:0000256" key="8">
    <source>
        <dbReference type="SAM" id="MobiDB-lite"/>
    </source>
</evidence>
<dbReference type="Proteomes" id="UP000051645">
    <property type="component" value="Unassembled WGS sequence"/>
</dbReference>
<dbReference type="EMBL" id="JQAZ01000001">
    <property type="protein sequence ID" value="KRN33756.1"/>
    <property type="molecule type" value="Genomic_DNA"/>
</dbReference>
<dbReference type="Gene3D" id="3.30.1490.480">
    <property type="entry name" value="Endolytic murein transglycosylase"/>
    <property type="match status" value="1"/>
</dbReference>
<name>A0A0R2FMA6_9LACO</name>
<dbReference type="Pfam" id="PF02618">
    <property type="entry name" value="YceG"/>
    <property type="match status" value="1"/>
</dbReference>
<comment type="subcellular location">
    <subcellularLocation>
        <location evidence="7">Cell membrane</location>
        <topology evidence="7">Single-pass membrane protein</topology>
    </subcellularLocation>
</comment>
<sequence>MANHDKQSTDNHQNDKQASRQEEKQTVNHIVYWIVGTLVVLLVIIAFMSYRYVKTSLQPVDSNSHQTVEVNIPIGSSNKEIATRLQNKGIIRSATVFNYYVKTQNDSNFQAGYHKLSPAMTLDEVIAALQKGGTAKQKVAEAKVVVKEGVTVDEIGTAIQKATKKNKKFKKSDFIKLMKNQAFLDKLAAKYPTLLSSSMKSKNVRYHLEGYLFPATYPIYKNTTLKSLVTEMVATANTNLKPYYKQMAAKDMTVQQTLTLASIIEREGVKESDRQKIAGVFYNRFDANMPIQSDITVMYALKTHKTHLTNKDVQVDSPYNLYKNTGYGPGPFNSPSLYSVYATLHPKDQSKGYLYFIANLKTGKVHFFTTLTEQQKKTSELGQ</sequence>
<evidence type="ECO:0000256" key="2">
    <source>
        <dbReference type="ARBA" id="ARBA00022692"/>
    </source>
</evidence>
<dbReference type="GO" id="GO:0008932">
    <property type="term" value="F:lytic endotransglycosylase activity"/>
    <property type="evidence" value="ECO:0007669"/>
    <property type="project" value="UniProtKB-UniRule"/>
</dbReference>
<evidence type="ECO:0000256" key="5">
    <source>
        <dbReference type="ARBA" id="ARBA00023239"/>
    </source>
</evidence>
<reference evidence="11 12" key="1">
    <citation type="journal article" date="2015" name="Genome Announc.">
        <title>Expanding the biotechnology potential of lactobacilli through comparative genomics of 213 strains and associated genera.</title>
        <authorList>
            <person name="Sun Z."/>
            <person name="Harris H.M."/>
            <person name="McCann A."/>
            <person name="Guo C."/>
            <person name="Argimon S."/>
            <person name="Zhang W."/>
            <person name="Yang X."/>
            <person name="Jeffery I.B."/>
            <person name="Cooney J.C."/>
            <person name="Kagawa T.F."/>
            <person name="Liu W."/>
            <person name="Song Y."/>
            <person name="Salvetti E."/>
            <person name="Wrobel A."/>
            <person name="Rasinkangas P."/>
            <person name="Parkhill J."/>
            <person name="Rea M.C."/>
            <person name="O'Sullivan O."/>
            <person name="Ritari J."/>
            <person name="Douillard F.P."/>
            <person name="Paul Ross R."/>
            <person name="Yang R."/>
            <person name="Briner A.E."/>
            <person name="Felis G.E."/>
            <person name="de Vos W.M."/>
            <person name="Barrangou R."/>
            <person name="Klaenhammer T.R."/>
            <person name="Caufield P.W."/>
            <person name="Cui Y."/>
            <person name="Zhang H."/>
            <person name="O'Toole P.W."/>
        </authorList>
    </citation>
    <scope>NUCLEOTIDE SEQUENCE [LARGE SCALE GENOMIC DNA]</scope>
    <source>
        <strain evidence="9 12">ATCC BAA-66</strain>
        <strain evidence="10 11">DSM 13344</strain>
    </source>
</reference>
<comment type="catalytic activity">
    <reaction evidence="7">
        <text>a peptidoglycan chain = a peptidoglycan chain with N-acetyl-1,6-anhydromuramyl-[peptide] at the reducing end + a peptidoglycan chain with N-acetylglucosamine at the non-reducing end.</text>
        <dbReference type="EC" id="4.2.2.29"/>
    </reaction>
</comment>
<dbReference type="PANTHER" id="PTHR30518">
    <property type="entry name" value="ENDOLYTIC MUREIN TRANSGLYCOSYLASE"/>
    <property type="match status" value="1"/>
</dbReference>
<comment type="function">
    <text evidence="7">Functions as a peptidoglycan terminase that cleaves nascent peptidoglycan strands endolytically to terminate their elongation.</text>
</comment>
<dbReference type="GO" id="GO:0071555">
    <property type="term" value="P:cell wall organization"/>
    <property type="evidence" value="ECO:0007669"/>
    <property type="project" value="UniProtKB-KW"/>
</dbReference>
<evidence type="ECO:0000256" key="3">
    <source>
        <dbReference type="ARBA" id="ARBA00022989"/>
    </source>
</evidence>
<accession>A0A0R2FMA6</accession>
<keyword evidence="5 7" id="KW-0456">Lyase</keyword>
<protein>
    <recommendedName>
        <fullName evidence="7">Endolytic murein transglycosylase</fullName>
        <ecNumber evidence="7">4.2.2.29</ecNumber>
    </recommendedName>
    <alternativeName>
        <fullName evidence="7">Peptidoglycan lytic transglycosylase</fullName>
    </alternativeName>
    <alternativeName>
        <fullName evidence="7">Peptidoglycan polymerization terminase</fullName>
    </alternativeName>
</protein>
<dbReference type="PATRIC" id="fig|81857.3.peg.608"/>
<dbReference type="EMBL" id="JQAT01000001">
    <property type="protein sequence ID" value="KRN29715.1"/>
    <property type="molecule type" value="Genomic_DNA"/>
</dbReference>
<dbReference type="EC" id="4.2.2.29" evidence="7"/>
<dbReference type="PANTHER" id="PTHR30518:SF2">
    <property type="entry name" value="ENDOLYTIC MUREIN TRANSGLYCOSYLASE"/>
    <property type="match status" value="1"/>
</dbReference>
<keyword evidence="2 7" id="KW-0812">Transmembrane</keyword>